<dbReference type="SMART" id="SM00409">
    <property type="entry name" value="IG"/>
    <property type="match status" value="3"/>
</dbReference>
<evidence type="ECO:0000313" key="9">
    <source>
        <dbReference type="Proteomes" id="UP000593567"/>
    </source>
</evidence>
<dbReference type="Gene3D" id="2.60.40.10">
    <property type="entry name" value="Immunoglobulins"/>
    <property type="match status" value="4"/>
</dbReference>
<dbReference type="Gene3D" id="3.30.200.20">
    <property type="entry name" value="Phosphorylase Kinase, domain 1"/>
    <property type="match status" value="2"/>
</dbReference>
<dbReference type="EMBL" id="VXIV02000525">
    <property type="protein sequence ID" value="KAF6037748.1"/>
    <property type="molecule type" value="Genomic_DNA"/>
</dbReference>
<evidence type="ECO:0000256" key="1">
    <source>
        <dbReference type="ARBA" id="ARBA00006692"/>
    </source>
</evidence>
<dbReference type="InterPro" id="IPR003961">
    <property type="entry name" value="FN3_dom"/>
</dbReference>
<dbReference type="SMART" id="SM00060">
    <property type="entry name" value="FN3"/>
    <property type="match status" value="1"/>
</dbReference>
<dbReference type="GO" id="GO:0004672">
    <property type="term" value="F:protein kinase activity"/>
    <property type="evidence" value="ECO:0007669"/>
    <property type="project" value="InterPro"/>
</dbReference>
<proteinExistence type="inferred from homology"/>
<dbReference type="PROSITE" id="PS50853">
    <property type="entry name" value="FN3"/>
    <property type="match status" value="1"/>
</dbReference>
<dbReference type="InterPro" id="IPR013783">
    <property type="entry name" value="Ig-like_fold"/>
</dbReference>
<dbReference type="InterPro" id="IPR036116">
    <property type="entry name" value="FN3_sf"/>
</dbReference>
<dbReference type="SUPFAM" id="SSF48726">
    <property type="entry name" value="Immunoglobulin"/>
    <property type="match status" value="3"/>
</dbReference>
<reference evidence="8" key="1">
    <citation type="submission" date="2020-06" db="EMBL/GenBank/DDBJ databases">
        <title>Draft genome of Bugula neritina, a colonial animal packing powerful symbionts and potential medicines.</title>
        <authorList>
            <person name="Rayko M."/>
        </authorList>
    </citation>
    <scope>NUCLEOTIDE SEQUENCE [LARGE SCALE GENOMIC DNA]</scope>
    <source>
        <strain evidence="8">Kwan_BN1</strain>
    </source>
</reference>
<dbReference type="InterPro" id="IPR013098">
    <property type="entry name" value="Ig_I-set"/>
</dbReference>
<keyword evidence="2" id="KW-0677">Repeat</keyword>
<dbReference type="SMART" id="SM00220">
    <property type="entry name" value="S_TKc"/>
    <property type="match status" value="1"/>
</dbReference>
<feature type="domain" description="Ig-like" evidence="6">
    <location>
        <begin position="650"/>
        <end position="750"/>
    </location>
</feature>
<dbReference type="SMART" id="SM00408">
    <property type="entry name" value="IGc2"/>
    <property type="match status" value="3"/>
</dbReference>
<dbReference type="SUPFAM" id="SSF49265">
    <property type="entry name" value="Fibronectin type III"/>
    <property type="match status" value="1"/>
</dbReference>
<dbReference type="AlphaFoldDB" id="A0A7J7KJG6"/>
<accession>A0A7J7KJG6</accession>
<dbReference type="Gene3D" id="1.10.510.10">
    <property type="entry name" value="Transferase(Phosphotransferase) domain 1"/>
    <property type="match status" value="2"/>
</dbReference>
<feature type="domain" description="Fibronectin type-III" evidence="7">
    <location>
        <begin position="763"/>
        <end position="856"/>
    </location>
</feature>
<dbReference type="Pfam" id="PF07679">
    <property type="entry name" value="I-set"/>
    <property type="match status" value="3"/>
</dbReference>
<evidence type="ECO:0000313" key="8">
    <source>
        <dbReference type="EMBL" id="KAF6037748.1"/>
    </source>
</evidence>
<dbReference type="PANTHER" id="PTHR24347">
    <property type="entry name" value="SERINE/THREONINE-PROTEIN KINASE"/>
    <property type="match status" value="1"/>
</dbReference>
<dbReference type="Pfam" id="PF00069">
    <property type="entry name" value="Pkinase"/>
    <property type="match status" value="2"/>
</dbReference>
<evidence type="ECO:0000259" key="5">
    <source>
        <dbReference type="PROSITE" id="PS50011"/>
    </source>
</evidence>
<dbReference type="InterPro" id="IPR003598">
    <property type="entry name" value="Ig_sub2"/>
</dbReference>
<keyword evidence="3" id="KW-1015">Disulfide bond</keyword>
<keyword evidence="9" id="KW-1185">Reference proteome</keyword>
<dbReference type="OrthoDB" id="2570713at2759"/>
<dbReference type="Proteomes" id="UP000593567">
    <property type="component" value="Unassembled WGS sequence"/>
</dbReference>
<sequence length="1214" mass="137995">MLVTRPARYLLTTVFLSRKRQGWEEMRIERDSVDGERMKLQSGYTNIDSDNFYWKNLNKLDLTVKKNLSELLKAYADGYPIEPRFDVKDPNVQFAVEGRQARLMLHIYTHADSDIKWYFKGEKVMMDDRYSSNLYPSGLCVLEFPNMSWADAGEYKIKVQNRWGVSFKCLELKVSDPPTFLETPKKSYQLNRLDSLRVSCRADGIPFPKVMFYRDWQLIPSASRCVVRQEGPDTHSLTINGVLVKDSGTYQIVAENEAGRIHCSFSILVEEGTKSDGIVSVKRYLLEDYYYVLEELVREEASSVHRVIEKSTGIAMFARIYNNPDPAIRRHAHQQMMVMQSAAHENVIKLLNVIENSQQVVLMYEVVPTTWIEELFSSGGWTESFVAQCVKDLLTLARYLHSAYVSLANLQLENVYFDKSDSQIKVDVWKAGFLLNSTSLRAKLGGVPTINKDGGISVDMTSLSNVSADAKDFISKLLQREYSERKSVEEALRHQWLKSASLENHGPHLDISNIKTFLCKEQNKPIVPVTDNHEHETEVIKAKSRTVEEEAWLVDWFAKYKHDHNTYLVPIRELDLPIRLREYRKHFQQDIVDEYDDHWKARTLRTRELPGTSSEEVMKVKLSRDDLIALANQGLALIEKQASEATGFTPHAKTGMIFRKKLETSALKVGDTVELECEVEGDKDEANAFWYRNDELIMGDIEKNTVLVSDRFKFSYAKDGKLSMIVRSTVPTDAGVYKCSIRTKTDATISTKARLLVGDVPGIPGRPVAARTWDTCVYLVWSEPIHDGNNSIQRFKVDCKPQGGDRWIVCHITQCCSAVIEGLSPSTIYRFRVSAVNDFGFSSYSWASPEIRTLKEGSGEMTYTPDMRHSVRLSLTPPVDGAAAPAAAGMAMEVDIVSSMKGRHNSACESMEVITPKLEKAGNLYRITDEIVHSHANGSLYKCERRDTKREYLAATRGHTAATSKELSILQRLHHNHLQNLVDLYEQPTQFTLIFQGLSSETVLHRLARKVTYAERFVTDVMTQLCNAVEYLHHRNITHGVVHPCNLVMSSLYGHRVVLTNFSQARSDETQDPISSIYTEFLAPEVVMNEGISKAVDIWGLGLSALILLSGKSPFHGTTDEETVSNIQYLRFRISSVHPNSSQNAHKFIYSCLRRVPGNRPDAEGVVNHPWLDVGHQLHQQSDQISFPAVEFLNLVHRLDKLKEEMLKVESVTW</sequence>
<dbReference type="InterPro" id="IPR003599">
    <property type="entry name" value="Ig_sub"/>
</dbReference>
<feature type="domain" description="Protein kinase" evidence="5">
    <location>
        <begin position="926"/>
        <end position="1172"/>
    </location>
</feature>
<dbReference type="InterPro" id="IPR000719">
    <property type="entry name" value="Prot_kinase_dom"/>
</dbReference>
<dbReference type="InterPro" id="IPR007110">
    <property type="entry name" value="Ig-like_dom"/>
</dbReference>
<dbReference type="GO" id="GO:0005524">
    <property type="term" value="F:ATP binding"/>
    <property type="evidence" value="ECO:0007669"/>
    <property type="project" value="InterPro"/>
</dbReference>
<keyword evidence="4" id="KW-0393">Immunoglobulin domain</keyword>
<dbReference type="PROSITE" id="PS50011">
    <property type="entry name" value="PROTEIN_KINASE_DOM"/>
    <property type="match status" value="1"/>
</dbReference>
<comment type="similarity">
    <text evidence="1">Belongs to the protein kinase superfamily. CAMK Ser/Thr protein kinase family.</text>
</comment>
<evidence type="ECO:0000256" key="3">
    <source>
        <dbReference type="ARBA" id="ARBA00023157"/>
    </source>
</evidence>
<dbReference type="CDD" id="cd00063">
    <property type="entry name" value="FN3"/>
    <property type="match status" value="1"/>
</dbReference>
<evidence type="ECO:0000259" key="6">
    <source>
        <dbReference type="PROSITE" id="PS50835"/>
    </source>
</evidence>
<name>A0A7J7KJG6_BUGNE</name>
<gene>
    <name evidence="8" type="ORF">EB796_003955</name>
</gene>
<dbReference type="FunFam" id="2.60.40.10:FF:000032">
    <property type="entry name" value="palladin isoform X1"/>
    <property type="match status" value="1"/>
</dbReference>
<dbReference type="InterPro" id="IPR011009">
    <property type="entry name" value="Kinase-like_dom_sf"/>
</dbReference>
<evidence type="ECO:0000256" key="4">
    <source>
        <dbReference type="ARBA" id="ARBA00023319"/>
    </source>
</evidence>
<evidence type="ECO:0000256" key="2">
    <source>
        <dbReference type="ARBA" id="ARBA00022737"/>
    </source>
</evidence>
<comment type="caution">
    <text evidence="8">The sequence shown here is derived from an EMBL/GenBank/DDBJ whole genome shotgun (WGS) entry which is preliminary data.</text>
</comment>
<organism evidence="8 9">
    <name type="scientific">Bugula neritina</name>
    <name type="common">Brown bryozoan</name>
    <name type="synonym">Sertularia neritina</name>
    <dbReference type="NCBI Taxonomy" id="10212"/>
    <lineage>
        <taxon>Eukaryota</taxon>
        <taxon>Metazoa</taxon>
        <taxon>Spiralia</taxon>
        <taxon>Lophotrochozoa</taxon>
        <taxon>Bryozoa</taxon>
        <taxon>Gymnolaemata</taxon>
        <taxon>Cheilostomatida</taxon>
        <taxon>Flustrina</taxon>
        <taxon>Buguloidea</taxon>
        <taxon>Bugulidae</taxon>
        <taxon>Bugula</taxon>
    </lineage>
</organism>
<evidence type="ECO:0000259" key="7">
    <source>
        <dbReference type="PROSITE" id="PS50853"/>
    </source>
</evidence>
<dbReference type="SUPFAM" id="SSF56112">
    <property type="entry name" value="Protein kinase-like (PK-like)"/>
    <property type="match status" value="2"/>
</dbReference>
<dbReference type="Pfam" id="PF00041">
    <property type="entry name" value="fn3"/>
    <property type="match status" value="1"/>
</dbReference>
<dbReference type="PROSITE" id="PS50835">
    <property type="entry name" value="IG_LIKE"/>
    <property type="match status" value="1"/>
</dbReference>
<dbReference type="InterPro" id="IPR036179">
    <property type="entry name" value="Ig-like_dom_sf"/>
</dbReference>
<protein>
    <submittedName>
        <fullName evidence="8">Unc-89</fullName>
    </submittedName>
</protein>